<gene>
    <name evidence="2" type="ORF">NOSIN_24755</name>
</gene>
<organism evidence="2 3">
    <name type="scientific">Nocardiopsis sinuspersici</name>
    <dbReference type="NCBI Taxonomy" id="501010"/>
    <lineage>
        <taxon>Bacteria</taxon>
        <taxon>Bacillati</taxon>
        <taxon>Actinomycetota</taxon>
        <taxon>Actinomycetes</taxon>
        <taxon>Streptosporangiales</taxon>
        <taxon>Nocardiopsidaceae</taxon>
        <taxon>Nocardiopsis</taxon>
    </lineage>
</organism>
<dbReference type="OrthoDB" id="9798929at2"/>
<sequence>MSDQASRFRNRADGDEAGDGNGAAGRIRGVAAPGRRAVQARSVVVKAGLMDDLLTGRVRVNQLKDLPV</sequence>
<dbReference type="RefSeq" id="WP_077693086.1">
    <property type="nucleotide sequence ID" value="NZ_MCOK01000001.1"/>
</dbReference>
<name>A0A1V3C785_9ACTN</name>
<proteinExistence type="predicted"/>
<dbReference type="EMBL" id="MCOK01000001">
    <property type="protein sequence ID" value="OOC56644.1"/>
    <property type="molecule type" value="Genomic_DNA"/>
</dbReference>
<evidence type="ECO:0000256" key="1">
    <source>
        <dbReference type="SAM" id="MobiDB-lite"/>
    </source>
</evidence>
<evidence type="ECO:0000313" key="3">
    <source>
        <dbReference type="Proteomes" id="UP000189004"/>
    </source>
</evidence>
<feature type="region of interest" description="Disordered" evidence="1">
    <location>
        <begin position="1"/>
        <end position="35"/>
    </location>
</feature>
<dbReference type="AlphaFoldDB" id="A0A1V3C785"/>
<comment type="caution">
    <text evidence="2">The sequence shown here is derived from an EMBL/GenBank/DDBJ whole genome shotgun (WGS) entry which is preliminary data.</text>
</comment>
<accession>A0A1V3C785</accession>
<evidence type="ECO:0000313" key="2">
    <source>
        <dbReference type="EMBL" id="OOC56644.1"/>
    </source>
</evidence>
<dbReference type="Proteomes" id="UP000189004">
    <property type="component" value="Unassembled WGS sequence"/>
</dbReference>
<keyword evidence="3" id="KW-1185">Reference proteome</keyword>
<protein>
    <submittedName>
        <fullName evidence="2">Uncharacterized protein</fullName>
    </submittedName>
</protein>
<dbReference type="STRING" id="501010.NOSIN_24755"/>
<reference evidence="3" key="1">
    <citation type="submission" date="2016-08" db="EMBL/GenBank/DDBJ databases">
        <authorList>
            <person name="Tokovenko B."/>
            <person name="Kalinowski J."/>
        </authorList>
    </citation>
    <scope>NUCLEOTIDE SEQUENCE [LARGE SCALE GENOMIC DNA]</scope>
    <source>
        <strain evidence="3">UTMC102</strain>
    </source>
</reference>